<feature type="region of interest" description="Disordered" evidence="1">
    <location>
        <begin position="40"/>
        <end position="96"/>
    </location>
</feature>
<gene>
    <name evidence="2" type="ORF">GDO81_000384</name>
</gene>
<evidence type="ECO:0000313" key="2">
    <source>
        <dbReference type="EMBL" id="KAG8592042.1"/>
    </source>
</evidence>
<evidence type="ECO:0000313" key="3">
    <source>
        <dbReference type="Proteomes" id="UP000824782"/>
    </source>
</evidence>
<dbReference type="Proteomes" id="UP000824782">
    <property type="component" value="Unassembled WGS sequence"/>
</dbReference>
<feature type="compositionally biased region" description="Low complexity" evidence="1">
    <location>
        <begin position="42"/>
        <end position="55"/>
    </location>
</feature>
<name>A0AAV7D5W8_ENGPU</name>
<protein>
    <recommendedName>
        <fullName evidence="4">Arginine vasotocin receptor</fullName>
    </recommendedName>
</protein>
<evidence type="ECO:0000256" key="1">
    <source>
        <dbReference type="SAM" id="MobiDB-lite"/>
    </source>
</evidence>
<accession>A0AAV7D5W8</accession>
<keyword evidence="3" id="KW-1185">Reference proteome</keyword>
<comment type="caution">
    <text evidence="2">The sequence shown here is derived from an EMBL/GenBank/DDBJ whole genome shotgun (WGS) entry which is preliminary data.</text>
</comment>
<reference evidence="2" key="1">
    <citation type="thesis" date="2020" institute="ProQuest LLC" country="789 East Eisenhower Parkway, Ann Arbor, MI, USA">
        <title>Comparative Genomics and Chromosome Evolution.</title>
        <authorList>
            <person name="Mudd A.B."/>
        </authorList>
    </citation>
    <scope>NUCLEOTIDE SEQUENCE</scope>
    <source>
        <strain evidence="2">237g6f4</strain>
        <tissue evidence="2">Blood</tissue>
    </source>
</reference>
<feature type="compositionally biased region" description="Polar residues" evidence="1">
    <location>
        <begin position="56"/>
        <end position="82"/>
    </location>
</feature>
<sequence>MSPCISTVYRRSTATSSKCIFQSGLWLRSWRQSGHSELPVIPSLSAAGPPASASSQQRWPRSTRGKLSQETAHPTGSLQSSRAAVCGASMGEEGHA</sequence>
<dbReference type="EMBL" id="WNYA01000001">
    <property type="protein sequence ID" value="KAG8592042.1"/>
    <property type="molecule type" value="Genomic_DNA"/>
</dbReference>
<proteinExistence type="predicted"/>
<evidence type="ECO:0008006" key="4">
    <source>
        <dbReference type="Google" id="ProtNLM"/>
    </source>
</evidence>
<dbReference type="AlphaFoldDB" id="A0AAV7D5W8"/>
<organism evidence="2 3">
    <name type="scientific">Engystomops pustulosus</name>
    <name type="common">Tungara frog</name>
    <name type="synonym">Physalaemus pustulosus</name>
    <dbReference type="NCBI Taxonomy" id="76066"/>
    <lineage>
        <taxon>Eukaryota</taxon>
        <taxon>Metazoa</taxon>
        <taxon>Chordata</taxon>
        <taxon>Craniata</taxon>
        <taxon>Vertebrata</taxon>
        <taxon>Euteleostomi</taxon>
        <taxon>Amphibia</taxon>
        <taxon>Batrachia</taxon>
        <taxon>Anura</taxon>
        <taxon>Neobatrachia</taxon>
        <taxon>Hyloidea</taxon>
        <taxon>Leptodactylidae</taxon>
        <taxon>Leiuperinae</taxon>
        <taxon>Engystomops</taxon>
    </lineage>
</organism>